<evidence type="ECO:0000313" key="12">
    <source>
        <dbReference type="Proteomes" id="UP000237347"/>
    </source>
</evidence>
<keyword evidence="4" id="KW-0964">Secreted</keyword>
<dbReference type="PROSITE" id="PS00502">
    <property type="entry name" value="POLYGALACTURONASE"/>
    <property type="match status" value="1"/>
</dbReference>
<evidence type="ECO:0000256" key="10">
    <source>
        <dbReference type="SAM" id="SignalP"/>
    </source>
</evidence>
<evidence type="ECO:0000256" key="4">
    <source>
        <dbReference type="ARBA" id="ARBA00022525"/>
    </source>
</evidence>
<keyword evidence="10" id="KW-0732">Signal</keyword>
<dbReference type="InterPro" id="IPR011050">
    <property type="entry name" value="Pectin_lyase_fold/virulence"/>
</dbReference>
<name>A0AAW0J6C0_QUESU</name>
<dbReference type="InterPro" id="IPR000743">
    <property type="entry name" value="Glyco_hydro_28"/>
</dbReference>
<evidence type="ECO:0000256" key="9">
    <source>
        <dbReference type="RuleBase" id="RU361169"/>
    </source>
</evidence>
<evidence type="ECO:0000256" key="1">
    <source>
        <dbReference type="ARBA" id="ARBA00004191"/>
    </source>
</evidence>
<keyword evidence="6 9" id="KW-0326">Glycosidase</keyword>
<keyword evidence="5 9" id="KW-0378">Hydrolase</keyword>
<evidence type="ECO:0000256" key="5">
    <source>
        <dbReference type="ARBA" id="ARBA00022801"/>
    </source>
</evidence>
<gene>
    <name evidence="11" type="primary">G9_4</name>
    <name evidence="11" type="ORF">CFP56_037001</name>
</gene>
<evidence type="ECO:0000256" key="8">
    <source>
        <dbReference type="PROSITE-ProRule" id="PRU10052"/>
    </source>
</evidence>
<dbReference type="Pfam" id="PF00295">
    <property type="entry name" value="Glyco_hydro_28"/>
    <property type="match status" value="1"/>
</dbReference>
<keyword evidence="7" id="KW-0961">Cell wall biogenesis/degradation</keyword>
<dbReference type="SUPFAM" id="SSF51126">
    <property type="entry name" value="Pectin lyase-like"/>
    <property type="match status" value="1"/>
</dbReference>
<dbReference type="InterPro" id="IPR006626">
    <property type="entry name" value="PbH1"/>
</dbReference>
<reference evidence="11 12" key="1">
    <citation type="journal article" date="2018" name="Sci. Data">
        <title>The draft genome sequence of cork oak.</title>
        <authorList>
            <person name="Ramos A.M."/>
            <person name="Usie A."/>
            <person name="Barbosa P."/>
            <person name="Barros P.M."/>
            <person name="Capote T."/>
            <person name="Chaves I."/>
            <person name="Simoes F."/>
            <person name="Abreu I."/>
            <person name="Carrasquinho I."/>
            <person name="Faro C."/>
            <person name="Guimaraes J.B."/>
            <person name="Mendonca D."/>
            <person name="Nobrega F."/>
            <person name="Rodrigues L."/>
            <person name="Saibo N.J.M."/>
            <person name="Varela M.C."/>
            <person name="Egas C."/>
            <person name="Matos J."/>
            <person name="Miguel C.M."/>
            <person name="Oliveira M.M."/>
            <person name="Ricardo C.P."/>
            <person name="Goncalves S."/>
        </authorList>
    </citation>
    <scope>NUCLEOTIDE SEQUENCE [LARGE SCALE GENOMIC DNA]</scope>
    <source>
        <strain evidence="12">cv. HL8</strain>
    </source>
</reference>
<comment type="similarity">
    <text evidence="2 9">Belongs to the glycosyl hydrolase 28 family.</text>
</comment>
<protein>
    <submittedName>
        <fullName evidence="11">Polygalacturonase</fullName>
    </submittedName>
</protein>
<keyword evidence="3" id="KW-0134">Cell wall</keyword>
<dbReference type="PANTHER" id="PTHR31375">
    <property type="match status" value="1"/>
</dbReference>
<comment type="caution">
    <text evidence="11">The sequence shown here is derived from an EMBL/GenBank/DDBJ whole genome shotgun (WGS) entry which is preliminary data.</text>
</comment>
<dbReference type="EMBL" id="PKMF04000678">
    <property type="protein sequence ID" value="KAK7822106.1"/>
    <property type="molecule type" value="Genomic_DNA"/>
</dbReference>
<evidence type="ECO:0000256" key="7">
    <source>
        <dbReference type="ARBA" id="ARBA00023316"/>
    </source>
</evidence>
<feature type="active site" evidence="8">
    <location>
        <position position="248"/>
    </location>
</feature>
<dbReference type="FunFam" id="2.160.20.10:FF:000004">
    <property type="entry name" value="Pectin lyase-like superfamily protein"/>
    <property type="match status" value="1"/>
</dbReference>
<dbReference type="GO" id="GO:0004650">
    <property type="term" value="F:polygalacturonase activity"/>
    <property type="evidence" value="ECO:0007669"/>
    <property type="project" value="InterPro"/>
</dbReference>
<evidence type="ECO:0000256" key="6">
    <source>
        <dbReference type="ARBA" id="ARBA00023295"/>
    </source>
</evidence>
<keyword evidence="12" id="KW-1185">Reference proteome</keyword>
<dbReference type="Proteomes" id="UP000237347">
    <property type="component" value="Unassembled WGS sequence"/>
</dbReference>
<accession>A0AAW0J6C0</accession>
<dbReference type="SMART" id="SM00710">
    <property type="entry name" value="PbH1"/>
    <property type="match status" value="4"/>
</dbReference>
<dbReference type="AlphaFoldDB" id="A0AAW0J6C0"/>
<feature type="signal peptide" evidence="10">
    <location>
        <begin position="1"/>
        <end position="26"/>
    </location>
</feature>
<feature type="chain" id="PRO_5043384841" evidence="10">
    <location>
        <begin position="27"/>
        <end position="401"/>
    </location>
</feature>
<dbReference type="GO" id="GO:0005975">
    <property type="term" value="P:carbohydrate metabolic process"/>
    <property type="evidence" value="ECO:0007669"/>
    <property type="project" value="InterPro"/>
</dbReference>
<dbReference type="InterPro" id="IPR012334">
    <property type="entry name" value="Pectin_lyas_fold"/>
</dbReference>
<evidence type="ECO:0000256" key="2">
    <source>
        <dbReference type="ARBA" id="ARBA00008834"/>
    </source>
</evidence>
<sequence length="401" mass="44393">MGLKLTFGWVCLLILSLSVCITEAQGQTKDFNVKNYGAIADGSTDNSKAFLKAWKEACEWTGRARVWIPIGTYRVNSVKFEGPCKGPIAFVIKGYLKAPTEPSLFITQNWINFRYINNLTVSGGGVLDVNFFNLLSCSKCKRLTSSYALQIYFQTMRFDFVTNAWVHHLRSINSKNTHFVVFGCVEVKFTNTRISAPADSPNTDGIKMANSRGIKIQQTTIRTGDDCIAMLAGTRHVRIFNVTCGPGHGISIGSLGKDGDQNDLFDIRVRNCSFHNTSDGIRIKTWASPGIGKVSALIYEDIFMNQVGNPIIIDQEYCPYPPCKTQPSRVQISNVTYRNIWGYSGSKVAVTFRCSQSTPCRDLVMENINLHYHGRDGEGSTALCNNVKGESLGPQNPASCI</sequence>
<comment type="subcellular location">
    <subcellularLocation>
        <location evidence="1">Secreted</location>
        <location evidence="1">Cell wall</location>
    </subcellularLocation>
</comment>
<proteinExistence type="inferred from homology"/>
<dbReference type="GO" id="GO:0071555">
    <property type="term" value="P:cell wall organization"/>
    <property type="evidence" value="ECO:0007669"/>
    <property type="project" value="UniProtKB-KW"/>
</dbReference>
<organism evidence="11 12">
    <name type="scientific">Quercus suber</name>
    <name type="common">Cork oak</name>
    <dbReference type="NCBI Taxonomy" id="58331"/>
    <lineage>
        <taxon>Eukaryota</taxon>
        <taxon>Viridiplantae</taxon>
        <taxon>Streptophyta</taxon>
        <taxon>Embryophyta</taxon>
        <taxon>Tracheophyta</taxon>
        <taxon>Spermatophyta</taxon>
        <taxon>Magnoliopsida</taxon>
        <taxon>eudicotyledons</taxon>
        <taxon>Gunneridae</taxon>
        <taxon>Pentapetalae</taxon>
        <taxon>rosids</taxon>
        <taxon>fabids</taxon>
        <taxon>Fagales</taxon>
        <taxon>Fagaceae</taxon>
        <taxon>Quercus</taxon>
    </lineage>
</organism>
<dbReference type="Gene3D" id="2.160.20.10">
    <property type="entry name" value="Single-stranded right-handed beta-helix, Pectin lyase-like"/>
    <property type="match status" value="1"/>
</dbReference>
<evidence type="ECO:0000313" key="11">
    <source>
        <dbReference type="EMBL" id="KAK7822106.1"/>
    </source>
</evidence>
<evidence type="ECO:0000256" key="3">
    <source>
        <dbReference type="ARBA" id="ARBA00022512"/>
    </source>
</evidence>